<keyword evidence="3" id="KW-0503">Monooxygenase</keyword>
<evidence type="ECO:0000259" key="2">
    <source>
        <dbReference type="PROSITE" id="PS51725"/>
    </source>
</evidence>
<dbReference type="GO" id="GO:0004497">
    <property type="term" value="F:monooxygenase activity"/>
    <property type="evidence" value="ECO:0007669"/>
    <property type="project" value="UniProtKB-KW"/>
</dbReference>
<sequence>MSTPASSDAAGSGVPAGEPVTVTVARRVAPGREVEFEDWSAELTRRAGRFPGFLGAGLLRPSHVGEPWHVVFRFDSSRHLHDWEASPSRAEHLAAGEDLVHGSSTHRVTGLETWFALPGRTAPAPPRWKMFVVSLAATYVLQLACNLALGELGWVMPLRVGAIAVIVTFFMTWTVMPWMARVLQDWLYAPPGRH</sequence>
<feature type="transmembrane region" description="Helical" evidence="1">
    <location>
        <begin position="130"/>
        <end position="149"/>
    </location>
</feature>
<keyword evidence="3" id="KW-0560">Oxidoreductase</keyword>
<accession>A0ABU2NE90</accession>
<comment type="caution">
    <text evidence="3">The sequence shown here is derived from an EMBL/GenBank/DDBJ whole genome shotgun (WGS) entry which is preliminary data.</text>
</comment>
<evidence type="ECO:0000256" key="1">
    <source>
        <dbReference type="SAM" id="Phobius"/>
    </source>
</evidence>
<proteinExistence type="predicted"/>
<dbReference type="SUPFAM" id="SSF54909">
    <property type="entry name" value="Dimeric alpha+beta barrel"/>
    <property type="match status" value="1"/>
</dbReference>
<reference evidence="4" key="1">
    <citation type="submission" date="2023-07" db="EMBL/GenBank/DDBJ databases">
        <title>30 novel species of actinomycetes from the DSMZ collection.</title>
        <authorList>
            <person name="Nouioui I."/>
        </authorList>
    </citation>
    <scope>NUCLEOTIDE SEQUENCE [LARGE SCALE GENOMIC DNA]</scope>
    <source>
        <strain evidence="4">DSM 45834</strain>
    </source>
</reference>
<dbReference type="Gene3D" id="3.30.70.100">
    <property type="match status" value="1"/>
</dbReference>
<dbReference type="InterPro" id="IPR007138">
    <property type="entry name" value="ABM_dom"/>
</dbReference>
<gene>
    <name evidence="3" type="ORF">RM445_20430</name>
</gene>
<dbReference type="PROSITE" id="PS51725">
    <property type="entry name" value="ABM"/>
    <property type="match status" value="1"/>
</dbReference>
<dbReference type="InterPro" id="IPR011008">
    <property type="entry name" value="Dimeric_a/b-barrel"/>
</dbReference>
<protein>
    <submittedName>
        <fullName evidence="3">Antibiotic biosynthesis monooxygenase</fullName>
    </submittedName>
</protein>
<keyword evidence="1" id="KW-0472">Membrane</keyword>
<dbReference type="RefSeq" id="WP_311558491.1">
    <property type="nucleotide sequence ID" value="NZ_JAVREJ010000015.1"/>
</dbReference>
<dbReference type="PANTHER" id="PTHR40057:SF1">
    <property type="entry name" value="SLR1162 PROTEIN"/>
    <property type="match status" value="1"/>
</dbReference>
<evidence type="ECO:0000313" key="3">
    <source>
        <dbReference type="EMBL" id="MDT0351897.1"/>
    </source>
</evidence>
<dbReference type="InterPro" id="IPR038762">
    <property type="entry name" value="ABM_predict"/>
</dbReference>
<organism evidence="3 4">
    <name type="scientific">Pseudonocardia charpentierae</name>
    <dbReference type="NCBI Taxonomy" id="3075545"/>
    <lineage>
        <taxon>Bacteria</taxon>
        <taxon>Bacillati</taxon>
        <taxon>Actinomycetota</taxon>
        <taxon>Actinomycetes</taxon>
        <taxon>Pseudonocardiales</taxon>
        <taxon>Pseudonocardiaceae</taxon>
        <taxon>Pseudonocardia</taxon>
    </lineage>
</organism>
<keyword evidence="4" id="KW-1185">Reference proteome</keyword>
<feature type="transmembrane region" description="Helical" evidence="1">
    <location>
        <begin position="161"/>
        <end position="180"/>
    </location>
</feature>
<dbReference type="PANTHER" id="PTHR40057">
    <property type="entry name" value="SLR1162 PROTEIN"/>
    <property type="match status" value="1"/>
</dbReference>
<dbReference type="Pfam" id="PF03992">
    <property type="entry name" value="ABM"/>
    <property type="match status" value="1"/>
</dbReference>
<dbReference type="EMBL" id="JAVREJ010000015">
    <property type="protein sequence ID" value="MDT0351897.1"/>
    <property type="molecule type" value="Genomic_DNA"/>
</dbReference>
<keyword evidence="1" id="KW-1133">Transmembrane helix</keyword>
<feature type="domain" description="ABM" evidence="2">
    <location>
        <begin position="20"/>
        <end position="108"/>
    </location>
</feature>
<evidence type="ECO:0000313" key="4">
    <source>
        <dbReference type="Proteomes" id="UP001183202"/>
    </source>
</evidence>
<keyword evidence="1" id="KW-0812">Transmembrane</keyword>
<name>A0ABU2NE90_9PSEU</name>
<dbReference type="Proteomes" id="UP001183202">
    <property type="component" value="Unassembled WGS sequence"/>
</dbReference>